<protein>
    <submittedName>
        <fullName evidence="8">Penicillin-binding protein 2</fullName>
    </submittedName>
</protein>
<evidence type="ECO:0000256" key="4">
    <source>
        <dbReference type="SAM" id="MobiDB-lite"/>
    </source>
</evidence>
<keyword evidence="5" id="KW-0812">Transmembrane</keyword>
<dbReference type="GO" id="GO:0004180">
    <property type="term" value="F:carboxypeptidase activity"/>
    <property type="evidence" value="ECO:0007669"/>
    <property type="project" value="UniProtKB-KW"/>
</dbReference>
<dbReference type="Gene3D" id="3.30.450.330">
    <property type="match status" value="1"/>
</dbReference>
<dbReference type="GO" id="GO:0005886">
    <property type="term" value="C:plasma membrane"/>
    <property type="evidence" value="ECO:0007669"/>
    <property type="project" value="TreeGrafter"/>
</dbReference>
<keyword evidence="2" id="KW-0378">Hydrolase</keyword>
<keyword evidence="2" id="KW-0645">Protease</keyword>
<dbReference type="Gene3D" id="3.40.710.10">
    <property type="entry name" value="DD-peptidase/beta-lactamase superfamily"/>
    <property type="match status" value="1"/>
</dbReference>
<dbReference type="AlphaFoldDB" id="A0A5M6IZ69"/>
<dbReference type="SUPFAM" id="SSF56519">
    <property type="entry name" value="Penicillin binding protein dimerisation domain"/>
    <property type="match status" value="1"/>
</dbReference>
<dbReference type="InterPro" id="IPR036138">
    <property type="entry name" value="PBP_dimer_sf"/>
</dbReference>
<accession>A0A5M6IZ69</accession>
<dbReference type="GO" id="GO:0071555">
    <property type="term" value="P:cell wall organization"/>
    <property type="evidence" value="ECO:0007669"/>
    <property type="project" value="TreeGrafter"/>
</dbReference>
<feature type="compositionally biased region" description="Pro residues" evidence="4">
    <location>
        <begin position="615"/>
        <end position="642"/>
    </location>
</feature>
<evidence type="ECO:0000259" key="6">
    <source>
        <dbReference type="Pfam" id="PF00905"/>
    </source>
</evidence>
<evidence type="ECO:0000259" key="7">
    <source>
        <dbReference type="Pfam" id="PF03717"/>
    </source>
</evidence>
<gene>
    <name evidence="8" type="ORF">F1189_03965</name>
</gene>
<evidence type="ECO:0000256" key="2">
    <source>
        <dbReference type="ARBA" id="ARBA00022645"/>
    </source>
</evidence>
<dbReference type="InterPro" id="IPR012338">
    <property type="entry name" value="Beta-lactam/transpept-like"/>
</dbReference>
<dbReference type="InterPro" id="IPR005311">
    <property type="entry name" value="PBP_dimer"/>
</dbReference>
<dbReference type="PANTHER" id="PTHR30627">
    <property type="entry name" value="PEPTIDOGLYCAN D,D-TRANSPEPTIDASE"/>
    <property type="match status" value="1"/>
</dbReference>
<dbReference type="GO" id="GO:0008658">
    <property type="term" value="F:penicillin binding"/>
    <property type="evidence" value="ECO:0007669"/>
    <property type="project" value="InterPro"/>
</dbReference>
<sequence length="666" mass="71248">MTEGPLAAPSPSSPARRFGAPREAAVPRMETVRITAPDLQRRAALERTRERLVLAAGGFALLFAALVVKLADASIFDPRMPRLVEQRVKPPEPPADGSSSDLMLRAQRAMITDRNGEILAISLPTAAVYANPREMIDPAETARKLKSVLPRLDEDVVLERLSGDKQFVYLARQITPREQLQINALGIPGVYFESTERRRYPMGRVAAQVLGGVDVDGNGVAGVERFFEQRLRDDPAPLRLSIDVRVQAVVRDELSRAMEEFSAIGACGIVMDVRTGEIVAMASLPDYDANTFGQSPADDRFNRCVTGVYEPGSTFKLQTASMALDNNVVNLWNGFDASHAIRIGRFTINDFEGKHRFLYVPEILAYSSNIGAARMAEAAGPTLQRAWMEKMGMLRRLGVELPEAAAPMAPPAANWKEVSTLTIAFGHGIAVSPLHVVAGTAAIANGGVYMRPTVVAAESGTTREGRRVMQQSTSDTMRRLMRLVVTDGFGKNAEVPGYYVGGKTGTAEKIAGRGYNRHSRVAAFMGAFPMNAPRYAVYMMLDEPHATKATYGYATAGWVSAPAAGRVIARAAPMLGLLPQIESAATISAQLAIPLQPPRPGGAKPAGAPVATTPAPRPAPPVATAPRPAPGSVPAAAPPVMPAPRDLRHEARATVPAPGPSALAVR</sequence>
<feature type="domain" description="Penicillin-binding protein dimerisation" evidence="7">
    <location>
        <begin position="105"/>
        <end position="214"/>
    </location>
</feature>
<dbReference type="InterPro" id="IPR050515">
    <property type="entry name" value="Beta-lactam/transpept"/>
</dbReference>
<dbReference type="EMBL" id="VWPK01000005">
    <property type="protein sequence ID" value="KAA5613581.1"/>
    <property type="molecule type" value="Genomic_DNA"/>
</dbReference>
<evidence type="ECO:0000256" key="3">
    <source>
        <dbReference type="ARBA" id="ARBA00023136"/>
    </source>
</evidence>
<keyword evidence="5" id="KW-1133">Transmembrane helix</keyword>
<feature type="region of interest" description="Disordered" evidence="4">
    <location>
        <begin position="596"/>
        <end position="666"/>
    </location>
</feature>
<comment type="subcellular location">
    <subcellularLocation>
        <location evidence="1">Membrane</location>
    </subcellularLocation>
</comment>
<organism evidence="8 9">
    <name type="scientific">Rhodovastum atsumiense</name>
    <dbReference type="NCBI Taxonomy" id="504468"/>
    <lineage>
        <taxon>Bacteria</taxon>
        <taxon>Pseudomonadati</taxon>
        <taxon>Pseudomonadota</taxon>
        <taxon>Alphaproteobacteria</taxon>
        <taxon>Acetobacterales</taxon>
        <taxon>Acetobacteraceae</taxon>
        <taxon>Rhodovastum</taxon>
    </lineage>
</organism>
<evidence type="ECO:0000313" key="9">
    <source>
        <dbReference type="Proteomes" id="UP000325255"/>
    </source>
</evidence>
<dbReference type="Proteomes" id="UP000325255">
    <property type="component" value="Unassembled WGS sequence"/>
</dbReference>
<proteinExistence type="predicted"/>
<dbReference type="Gene3D" id="3.90.1310.10">
    <property type="entry name" value="Penicillin-binding protein 2a (Domain 2)"/>
    <property type="match status" value="1"/>
</dbReference>
<dbReference type="Pfam" id="PF00905">
    <property type="entry name" value="Transpeptidase"/>
    <property type="match status" value="1"/>
</dbReference>
<dbReference type="SUPFAM" id="SSF56601">
    <property type="entry name" value="beta-lactamase/transpeptidase-like"/>
    <property type="match status" value="1"/>
</dbReference>
<evidence type="ECO:0000256" key="1">
    <source>
        <dbReference type="ARBA" id="ARBA00004370"/>
    </source>
</evidence>
<feature type="region of interest" description="Disordered" evidence="4">
    <location>
        <begin position="1"/>
        <end position="24"/>
    </location>
</feature>
<reference evidence="8 9" key="1">
    <citation type="submission" date="2019-09" db="EMBL/GenBank/DDBJ databases">
        <title>Genome sequence of Rhodovastum atsumiense, a diverse member of the Acetobacteraceae family of non-sulfur purple photosynthetic bacteria.</title>
        <authorList>
            <person name="Meyer T."/>
            <person name="Kyndt J."/>
        </authorList>
    </citation>
    <scope>NUCLEOTIDE SEQUENCE [LARGE SCALE GENOMIC DNA]</scope>
    <source>
        <strain evidence="8 9">DSM 21279</strain>
    </source>
</reference>
<feature type="transmembrane region" description="Helical" evidence="5">
    <location>
        <begin position="52"/>
        <end position="71"/>
    </location>
</feature>
<dbReference type="InterPro" id="IPR001460">
    <property type="entry name" value="PCN-bd_Tpept"/>
</dbReference>
<keyword evidence="2" id="KW-0121">Carboxypeptidase</keyword>
<feature type="compositionally biased region" description="Low complexity" evidence="4">
    <location>
        <begin position="601"/>
        <end position="614"/>
    </location>
</feature>
<keyword evidence="9" id="KW-1185">Reference proteome</keyword>
<evidence type="ECO:0000313" key="8">
    <source>
        <dbReference type="EMBL" id="KAA5613581.1"/>
    </source>
</evidence>
<dbReference type="Pfam" id="PF03717">
    <property type="entry name" value="PBP_dimer"/>
    <property type="match status" value="1"/>
</dbReference>
<dbReference type="RefSeq" id="WP_150039329.1">
    <property type="nucleotide sequence ID" value="NZ_VWPK01000005.1"/>
</dbReference>
<dbReference type="PANTHER" id="PTHR30627:SF1">
    <property type="entry name" value="PEPTIDOGLYCAN D,D-TRANSPEPTIDASE FTSI"/>
    <property type="match status" value="1"/>
</dbReference>
<dbReference type="OrthoDB" id="9789078at2"/>
<comment type="caution">
    <text evidence="8">The sequence shown here is derived from an EMBL/GenBank/DDBJ whole genome shotgun (WGS) entry which is preliminary data.</text>
</comment>
<keyword evidence="3 5" id="KW-0472">Membrane</keyword>
<evidence type="ECO:0000256" key="5">
    <source>
        <dbReference type="SAM" id="Phobius"/>
    </source>
</evidence>
<feature type="domain" description="Penicillin-binding protein transpeptidase" evidence="6">
    <location>
        <begin position="267"/>
        <end position="552"/>
    </location>
</feature>
<name>A0A5M6IZ69_9PROT</name>